<keyword evidence="9" id="KW-0805">Transcription regulation</keyword>
<evidence type="ECO:0000256" key="12">
    <source>
        <dbReference type="ARBA" id="ARBA00023198"/>
    </source>
</evidence>
<keyword evidence="7" id="KW-0862">Zinc</keyword>
<dbReference type="PROSITE" id="PS51801">
    <property type="entry name" value="ZF_CCHC_NOA"/>
    <property type="match status" value="1"/>
</dbReference>
<keyword evidence="4" id="KW-0053">Apoptosis</keyword>
<evidence type="ECO:0000313" key="21">
    <source>
        <dbReference type="EMBL" id="ELK32974.1"/>
    </source>
</evidence>
<dbReference type="GO" id="GO:0008270">
    <property type="term" value="F:zinc ion binding"/>
    <property type="evidence" value="ECO:0007669"/>
    <property type="project" value="UniProtKB-KW"/>
</dbReference>
<dbReference type="GO" id="GO:0006915">
    <property type="term" value="P:apoptotic process"/>
    <property type="evidence" value="ECO:0007669"/>
    <property type="project" value="UniProtKB-KW"/>
</dbReference>
<sequence length="281" mass="31213">ESSLQPEQAGREASVRAAVEKLQEENRLLKQKVAHALLVRSEERPLRSRGPSLDSSPTSSFRSVGRSAALPAAHCTRPQVEDLNAKWQRYDASRDEYVRGLRAQLRGLQAPQPEAELMRKEIARLNRQLEERISECAGAARELAAAQERAQMLEQQVLAYKDDFTSERADRERAQSRIQELEDEVAALRQARRQDPQEPGSCRIHTGSRAPKRAETNASELVVPGGQRPASAPQGRAPPPEGGCPGAARRGQGELQCPHCLRCFSDEQGEELFRHVAECCL</sequence>
<dbReference type="Gene3D" id="1.20.5.990">
    <property type="entry name" value="Nemo cc2-lz domain - 1d5 darpin complex"/>
    <property type="match status" value="1"/>
</dbReference>
<dbReference type="FunFam" id="1.20.5.990:FF:000005">
    <property type="entry name" value="TNFAIP3 interacting protein 2"/>
    <property type="match status" value="1"/>
</dbReference>
<dbReference type="PANTHER" id="PTHR31882">
    <property type="entry name" value="TNFAIP3-INTERACTING PROTEIN COILED COIL FAMILY MEMBER"/>
    <property type="match status" value="1"/>
</dbReference>
<comment type="subunit">
    <text evidence="14">Interacts with STK11/LKB1, TNFAIP3, IKBKG, NFKB1, MAP3K8, TEK, RIPK1, CHUK, IKBKB and SMARCD1. Interacts with polyubiquitin.</text>
</comment>
<keyword evidence="8" id="KW-0832">Ubl conjugation</keyword>
<keyword evidence="6 17" id="KW-0863">Zinc-finger</keyword>
<proteinExistence type="predicted"/>
<organism evidence="21 22">
    <name type="scientific">Myotis davidii</name>
    <name type="common">David's myotis</name>
    <dbReference type="NCBI Taxonomy" id="225400"/>
    <lineage>
        <taxon>Eukaryota</taxon>
        <taxon>Metazoa</taxon>
        <taxon>Chordata</taxon>
        <taxon>Craniata</taxon>
        <taxon>Vertebrata</taxon>
        <taxon>Euteleostomi</taxon>
        <taxon>Mammalia</taxon>
        <taxon>Eutheria</taxon>
        <taxon>Laurasiatheria</taxon>
        <taxon>Chiroptera</taxon>
        <taxon>Yangochiroptera</taxon>
        <taxon>Vespertilionidae</taxon>
        <taxon>Myotis</taxon>
    </lineage>
</organism>
<evidence type="ECO:0000256" key="10">
    <source>
        <dbReference type="ARBA" id="ARBA00023054"/>
    </source>
</evidence>
<dbReference type="AlphaFoldDB" id="L5M2V9"/>
<evidence type="ECO:0000256" key="6">
    <source>
        <dbReference type="ARBA" id="ARBA00022771"/>
    </source>
</evidence>
<keyword evidence="2" id="KW-0963">Cytoplasm</keyword>
<dbReference type="GO" id="GO:0071222">
    <property type="term" value="P:cellular response to lipopolysaccharide"/>
    <property type="evidence" value="ECO:0007669"/>
    <property type="project" value="TreeGrafter"/>
</dbReference>
<dbReference type="InterPro" id="IPR022008">
    <property type="entry name" value="EABR"/>
</dbReference>
<evidence type="ECO:0000256" key="11">
    <source>
        <dbReference type="ARBA" id="ARBA00023163"/>
    </source>
</evidence>
<dbReference type="GO" id="GO:0043123">
    <property type="term" value="P:positive regulation of canonical NF-kappaB signal transduction"/>
    <property type="evidence" value="ECO:0007669"/>
    <property type="project" value="TreeGrafter"/>
</dbReference>
<keyword evidence="10 18" id="KW-0175">Coiled coil</keyword>
<feature type="region of interest" description="Disordered" evidence="19">
    <location>
        <begin position="40"/>
        <end position="65"/>
    </location>
</feature>
<evidence type="ECO:0000256" key="17">
    <source>
        <dbReference type="PROSITE-ProRule" id="PRU01142"/>
    </source>
</evidence>
<dbReference type="Pfam" id="PF12180">
    <property type="entry name" value="EABR"/>
    <property type="match status" value="1"/>
</dbReference>
<accession>L5M2V9</accession>
<reference evidence="22" key="1">
    <citation type="journal article" date="2013" name="Science">
        <title>Comparative analysis of bat genomes provides insight into the evolution of flight and immunity.</title>
        <authorList>
            <person name="Zhang G."/>
            <person name="Cowled C."/>
            <person name="Shi Z."/>
            <person name="Huang Z."/>
            <person name="Bishop-Lilly K.A."/>
            <person name="Fang X."/>
            <person name="Wynne J.W."/>
            <person name="Xiong Z."/>
            <person name="Baker M.L."/>
            <person name="Zhao W."/>
            <person name="Tachedjian M."/>
            <person name="Zhu Y."/>
            <person name="Zhou P."/>
            <person name="Jiang X."/>
            <person name="Ng J."/>
            <person name="Yang L."/>
            <person name="Wu L."/>
            <person name="Xiao J."/>
            <person name="Feng Y."/>
            <person name="Chen Y."/>
            <person name="Sun X."/>
            <person name="Zhang Y."/>
            <person name="Marsh G.A."/>
            <person name="Crameri G."/>
            <person name="Broder C.C."/>
            <person name="Frey K.G."/>
            <person name="Wang L.F."/>
            <person name="Wang J."/>
        </authorList>
    </citation>
    <scope>NUCLEOTIDE SEQUENCE [LARGE SCALE GENOMIC DNA]</scope>
</reference>
<evidence type="ECO:0000256" key="18">
    <source>
        <dbReference type="SAM" id="Coils"/>
    </source>
</evidence>
<dbReference type="GO" id="GO:0034134">
    <property type="term" value="P:toll-like receptor 2 signaling pathway"/>
    <property type="evidence" value="ECO:0007669"/>
    <property type="project" value="TreeGrafter"/>
</dbReference>
<evidence type="ECO:0000259" key="20">
    <source>
        <dbReference type="PROSITE" id="PS51801"/>
    </source>
</evidence>
<protein>
    <recommendedName>
        <fullName evidence="15">TNFAIP3-interacting protein 2</fullName>
    </recommendedName>
    <alternativeName>
        <fullName evidence="16">A20-binding inhibitor of NF-kappa-B activation 2</fullName>
    </alternativeName>
</protein>
<evidence type="ECO:0000256" key="4">
    <source>
        <dbReference type="ARBA" id="ARBA00022703"/>
    </source>
</evidence>
<dbReference type="Proteomes" id="UP000010556">
    <property type="component" value="Unassembled WGS sequence"/>
</dbReference>
<gene>
    <name evidence="21" type="ORF">MDA_GLEAN10010371</name>
</gene>
<dbReference type="GO" id="GO:0070530">
    <property type="term" value="F:K63-linked polyubiquitin modification-dependent protein binding"/>
    <property type="evidence" value="ECO:0007669"/>
    <property type="project" value="InterPro"/>
</dbReference>
<dbReference type="GO" id="GO:0006954">
    <property type="term" value="P:inflammatory response"/>
    <property type="evidence" value="ECO:0007669"/>
    <property type="project" value="UniProtKB-KW"/>
</dbReference>
<dbReference type="GO" id="GO:0006357">
    <property type="term" value="P:regulation of transcription by RNA polymerase II"/>
    <property type="evidence" value="ECO:0007669"/>
    <property type="project" value="TreeGrafter"/>
</dbReference>
<evidence type="ECO:0000256" key="13">
    <source>
        <dbReference type="ARBA" id="ARBA00055998"/>
    </source>
</evidence>
<dbReference type="GO" id="GO:0034138">
    <property type="term" value="P:toll-like receptor 3 signaling pathway"/>
    <property type="evidence" value="ECO:0007669"/>
    <property type="project" value="TreeGrafter"/>
</dbReference>
<evidence type="ECO:0000256" key="19">
    <source>
        <dbReference type="SAM" id="MobiDB-lite"/>
    </source>
</evidence>
<feature type="region of interest" description="Disordered" evidence="19">
    <location>
        <begin position="190"/>
        <end position="251"/>
    </location>
</feature>
<keyword evidence="22" id="KW-1185">Reference proteome</keyword>
<keyword evidence="11" id="KW-0804">Transcription</keyword>
<evidence type="ECO:0000256" key="14">
    <source>
        <dbReference type="ARBA" id="ARBA00063508"/>
    </source>
</evidence>
<evidence type="ECO:0000256" key="2">
    <source>
        <dbReference type="ARBA" id="ARBA00022490"/>
    </source>
</evidence>
<evidence type="ECO:0000256" key="8">
    <source>
        <dbReference type="ARBA" id="ARBA00022843"/>
    </source>
</evidence>
<feature type="coiled-coil region" evidence="18">
    <location>
        <begin position="12"/>
        <end position="39"/>
    </location>
</feature>
<dbReference type="EMBL" id="KB104803">
    <property type="protein sequence ID" value="ELK32974.1"/>
    <property type="molecule type" value="Genomic_DNA"/>
</dbReference>
<evidence type="ECO:0000256" key="15">
    <source>
        <dbReference type="ARBA" id="ARBA00073020"/>
    </source>
</evidence>
<feature type="domain" description="CCHC NOA-type" evidence="20">
    <location>
        <begin position="249"/>
        <end position="281"/>
    </location>
</feature>
<feature type="non-terminal residue" evidence="21">
    <location>
        <position position="1"/>
    </location>
</feature>
<comment type="function">
    <text evidence="13">Inhibits NF-kappa-B activation by blocking the interaction of RIPK1 with its downstream effector NEMO/IKBKG. Forms a ternary complex with NFKB1 and MAP3K8 but appears to function upstream of MAP3K8 in the TLR4 signaling pathway that regulates MAP3K8 activation. Involved in activation of the MEK/ERK signaling pathway during innate immune response; this function seems to be stimulus- and cell type specific. Required for stability of MAP3K8. Involved in regulation of apoptosis in endothelial cells; promotes TEK agonist-stimulated endothelial survival. May act as transcriptional coactivator when translocated to the nucleus. Enhances CHUK-mediated NF-kappa-B activation involving NF-kappa-B p50-p65 and p50-c-Rel complexes.</text>
</comment>
<keyword evidence="12" id="KW-0395">Inflammatory response</keyword>
<keyword evidence="3" id="KW-0597">Phosphoprotein</keyword>
<comment type="subcellular location">
    <subcellularLocation>
        <location evidence="1">Cytoplasm</location>
    </subcellularLocation>
</comment>
<evidence type="ECO:0000256" key="5">
    <source>
        <dbReference type="ARBA" id="ARBA00022723"/>
    </source>
</evidence>
<evidence type="ECO:0000256" key="1">
    <source>
        <dbReference type="ARBA" id="ARBA00004496"/>
    </source>
</evidence>
<keyword evidence="5" id="KW-0479">Metal-binding</keyword>
<evidence type="ECO:0000313" key="22">
    <source>
        <dbReference type="Proteomes" id="UP000010556"/>
    </source>
</evidence>
<dbReference type="GO" id="GO:0005737">
    <property type="term" value="C:cytoplasm"/>
    <property type="evidence" value="ECO:0007669"/>
    <property type="project" value="UniProtKB-SubCell"/>
</dbReference>
<dbReference type="PANTHER" id="PTHR31882:SF6">
    <property type="entry name" value="TNFAIP3-INTERACTING PROTEIN 2"/>
    <property type="match status" value="1"/>
</dbReference>
<name>L5M2V9_MYODS</name>
<evidence type="ECO:0000256" key="9">
    <source>
        <dbReference type="ARBA" id="ARBA00023015"/>
    </source>
</evidence>
<evidence type="ECO:0000256" key="7">
    <source>
        <dbReference type="ARBA" id="ARBA00022833"/>
    </source>
</evidence>
<feature type="compositionally biased region" description="Polar residues" evidence="19">
    <location>
        <begin position="53"/>
        <end position="62"/>
    </location>
</feature>
<evidence type="ECO:0000256" key="16">
    <source>
        <dbReference type="ARBA" id="ARBA00079469"/>
    </source>
</evidence>
<dbReference type="InterPro" id="IPR034735">
    <property type="entry name" value="NEMO_ZF"/>
</dbReference>
<evidence type="ECO:0000256" key="3">
    <source>
        <dbReference type="ARBA" id="ARBA00022553"/>
    </source>
</evidence>